<evidence type="ECO:0000313" key="1">
    <source>
        <dbReference type="EMBL" id="MTE22618.1"/>
    </source>
</evidence>
<proteinExistence type="predicted"/>
<organism evidence="1 2">
    <name type="scientific">Streptomyces taklimakanensis</name>
    <dbReference type="NCBI Taxonomy" id="2569853"/>
    <lineage>
        <taxon>Bacteria</taxon>
        <taxon>Bacillati</taxon>
        <taxon>Actinomycetota</taxon>
        <taxon>Actinomycetes</taxon>
        <taxon>Kitasatosporales</taxon>
        <taxon>Streptomycetaceae</taxon>
        <taxon>Streptomyces</taxon>
    </lineage>
</organism>
<dbReference type="EMBL" id="WIXO01000003">
    <property type="protein sequence ID" value="MTE22618.1"/>
    <property type="molecule type" value="Genomic_DNA"/>
</dbReference>
<comment type="caution">
    <text evidence="1">The sequence shown here is derived from an EMBL/GenBank/DDBJ whole genome shotgun (WGS) entry which is preliminary data.</text>
</comment>
<keyword evidence="2" id="KW-1185">Reference proteome</keyword>
<protein>
    <submittedName>
        <fullName evidence="1">Uncharacterized protein</fullName>
    </submittedName>
</protein>
<evidence type="ECO:0000313" key="2">
    <source>
        <dbReference type="Proteomes" id="UP000473014"/>
    </source>
</evidence>
<reference evidence="1 2" key="1">
    <citation type="submission" date="2019-11" db="EMBL/GenBank/DDBJ databases">
        <authorList>
            <person name="Yuan L."/>
        </authorList>
    </citation>
    <scope>NUCLEOTIDE SEQUENCE [LARGE SCALE GENOMIC DNA]</scope>
    <source>
        <strain evidence="1 2">TRM43335</strain>
    </source>
</reference>
<gene>
    <name evidence="1" type="ORF">F0L17_26690</name>
</gene>
<dbReference type="Proteomes" id="UP000473014">
    <property type="component" value="Unassembled WGS sequence"/>
</dbReference>
<sequence>MLTHAPARTPRATTPAPGLDARLAAVDAGMTLRLERAALAVSCGAAHLAAPVLDLADVVTLPVELPAVLPSPDYRTPAAALLQRAARRLEAGGWCQGATVAEDGARCLYGAVHAEAATDPTGRAEDDALAVLLEAIRRRWPGVETIPEANDHRLPSGRAAVELLDDAAALADARGL</sequence>
<accession>A0A6G2BK21</accession>
<dbReference type="OrthoDB" id="4239485at2"/>
<name>A0A6G2BK21_9ACTN</name>
<dbReference type="RefSeq" id="WP_155074339.1">
    <property type="nucleotide sequence ID" value="NZ_WIXO01000003.1"/>
</dbReference>
<dbReference type="AlphaFoldDB" id="A0A6G2BK21"/>
<dbReference type="Pfam" id="PF19698">
    <property type="entry name" value="DUF6197"/>
    <property type="match status" value="1"/>
</dbReference>
<dbReference type="InterPro" id="IPR045677">
    <property type="entry name" value="DUF6197"/>
</dbReference>